<evidence type="ECO:0000313" key="5">
    <source>
        <dbReference type="Proteomes" id="UP000472839"/>
    </source>
</evidence>
<dbReference type="RefSeq" id="WP_152190238.1">
    <property type="nucleotide sequence ID" value="NZ_WFKI01000022.1"/>
</dbReference>
<dbReference type="Gene3D" id="3.40.50.300">
    <property type="entry name" value="P-loop containing nucleotide triphosphate hydrolases"/>
    <property type="match status" value="1"/>
</dbReference>
<keyword evidence="4" id="KW-1185">Reference proteome</keyword>
<dbReference type="InterPro" id="IPR027417">
    <property type="entry name" value="P-loop_NTPase"/>
</dbReference>
<dbReference type="Pfam" id="PF00485">
    <property type="entry name" value="PRK"/>
    <property type="match status" value="1"/>
</dbReference>
<dbReference type="AlphaFoldDB" id="A0A6L4WV78"/>
<dbReference type="EMBL" id="WFKJ01000023">
    <property type="protein sequence ID" value="KAB7890581.1"/>
    <property type="molecule type" value="Genomic_DNA"/>
</dbReference>
<reference evidence="4 5" key="1">
    <citation type="submission" date="2019-10" db="EMBL/GenBank/DDBJ databases">
        <title>Poseidonibacter ostreae sp. nov., isolated from the gut of the Ostrea denselamellosa.</title>
        <authorList>
            <person name="Choi A."/>
        </authorList>
    </citation>
    <scope>NUCLEOTIDE SEQUENCE [LARGE SCALE GENOMIC DNA]</scope>
    <source>
        <strain evidence="2 5">SJOD-M-33</strain>
        <strain evidence="3 4">SJOD-M-5</strain>
    </source>
</reference>
<dbReference type="Proteomes" id="UP000461010">
    <property type="component" value="Unassembled WGS sequence"/>
</dbReference>
<organism evidence="2 5">
    <name type="scientific">Poseidonibacter ostreae</name>
    <dbReference type="NCBI Taxonomy" id="2654171"/>
    <lineage>
        <taxon>Bacteria</taxon>
        <taxon>Pseudomonadati</taxon>
        <taxon>Campylobacterota</taxon>
        <taxon>Epsilonproteobacteria</taxon>
        <taxon>Campylobacterales</taxon>
        <taxon>Arcobacteraceae</taxon>
        <taxon>Poseidonibacter</taxon>
    </lineage>
</organism>
<sequence>MYQNENNFNLIFKHLQKLPKNKKRHLISIVGTPGSGKSTFSNELLKYLAKKDYKCEVIAMDGFHLDNRILESKNLLSRKGSYETFDINGFLSLIKRLQKEGNILAPLFNREQDISIAAAVEIKNDLDFIIIEGNYLLLNRPTWCKLKEYWDLSIMLDVDIKEIEKRLLKRWLYYGYTKDEALKKIKSNDILNSKEIIENSLKADIVIKN</sequence>
<dbReference type="Proteomes" id="UP000472839">
    <property type="component" value="Unassembled WGS sequence"/>
</dbReference>
<name>A0A6L4WV78_9BACT</name>
<evidence type="ECO:0000313" key="2">
    <source>
        <dbReference type="EMBL" id="KAB7890351.1"/>
    </source>
</evidence>
<dbReference type="EMBL" id="WFKK01000006">
    <property type="protein sequence ID" value="KAB7890351.1"/>
    <property type="molecule type" value="Genomic_DNA"/>
</dbReference>
<dbReference type="SUPFAM" id="SSF52540">
    <property type="entry name" value="P-loop containing nucleoside triphosphate hydrolases"/>
    <property type="match status" value="1"/>
</dbReference>
<gene>
    <name evidence="3" type="ORF">GBG18_08625</name>
    <name evidence="2" type="ORF">GBG19_03750</name>
</gene>
<dbReference type="GO" id="GO:0016301">
    <property type="term" value="F:kinase activity"/>
    <property type="evidence" value="ECO:0007669"/>
    <property type="project" value="InterPro"/>
</dbReference>
<dbReference type="InterPro" id="IPR006083">
    <property type="entry name" value="PRK/URK"/>
</dbReference>
<feature type="domain" description="Phosphoribulokinase/uridine kinase" evidence="1">
    <location>
        <begin position="26"/>
        <end position="206"/>
    </location>
</feature>
<evidence type="ECO:0000259" key="1">
    <source>
        <dbReference type="Pfam" id="PF00485"/>
    </source>
</evidence>
<evidence type="ECO:0000313" key="4">
    <source>
        <dbReference type="Proteomes" id="UP000461010"/>
    </source>
</evidence>
<dbReference type="GO" id="GO:0005524">
    <property type="term" value="F:ATP binding"/>
    <property type="evidence" value="ECO:0007669"/>
    <property type="project" value="InterPro"/>
</dbReference>
<evidence type="ECO:0000313" key="3">
    <source>
        <dbReference type="EMBL" id="KAB7890581.1"/>
    </source>
</evidence>
<comment type="caution">
    <text evidence="2">The sequence shown here is derived from an EMBL/GenBank/DDBJ whole genome shotgun (WGS) entry which is preliminary data.</text>
</comment>
<proteinExistence type="predicted"/>
<protein>
    <recommendedName>
        <fullName evidence="1">Phosphoribulokinase/uridine kinase domain-containing protein</fullName>
    </recommendedName>
</protein>
<accession>A0A6L4WV78</accession>
<dbReference type="PANTHER" id="PTHR10285">
    <property type="entry name" value="URIDINE KINASE"/>
    <property type="match status" value="1"/>
</dbReference>